<dbReference type="AlphaFoldDB" id="A0A239MFX8"/>
<sequence>MPLDLPWNMLVGVLDWELPWLAIIAPLLNPALFRAISRALNGRRAS</sequence>
<keyword evidence="1" id="KW-0812">Transmembrane</keyword>
<reference evidence="2 3" key="1">
    <citation type="submission" date="2017-06" db="EMBL/GenBank/DDBJ databases">
        <authorList>
            <person name="Kim H.J."/>
            <person name="Triplett B.A."/>
        </authorList>
    </citation>
    <scope>NUCLEOTIDE SEQUENCE [LARGE SCALE GENOMIC DNA]</scope>
    <source>
        <strain evidence="2 3">DSM 29339</strain>
    </source>
</reference>
<evidence type="ECO:0000313" key="3">
    <source>
        <dbReference type="Proteomes" id="UP000198426"/>
    </source>
</evidence>
<gene>
    <name evidence="2" type="ORF">SAMN05421757_1183</name>
</gene>
<dbReference type="Proteomes" id="UP000198426">
    <property type="component" value="Unassembled WGS sequence"/>
</dbReference>
<name>A0A239MFX8_9RHOB</name>
<evidence type="ECO:0000256" key="1">
    <source>
        <dbReference type="SAM" id="Phobius"/>
    </source>
</evidence>
<dbReference type="RefSeq" id="WP_217898371.1">
    <property type="nucleotide sequence ID" value="NZ_FZOY01000018.1"/>
</dbReference>
<dbReference type="EMBL" id="FZOY01000018">
    <property type="protein sequence ID" value="SNT41083.1"/>
    <property type="molecule type" value="Genomic_DNA"/>
</dbReference>
<proteinExistence type="predicted"/>
<keyword evidence="3" id="KW-1185">Reference proteome</keyword>
<keyword evidence="1" id="KW-0472">Membrane</keyword>
<evidence type="ECO:0000313" key="2">
    <source>
        <dbReference type="EMBL" id="SNT41083.1"/>
    </source>
</evidence>
<feature type="transmembrane region" description="Helical" evidence="1">
    <location>
        <begin position="20"/>
        <end position="37"/>
    </location>
</feature>
<protein>
    <submittedName>
        <fullName evidence="2">Uncharacterized protein</fullName>
    </submittedName>
</protein>
<organism evidence="2 3">
    <name type="scientific">Tropicimonas sediminicola</name>
    <dbReference type="NCBI Taxonomy" id="1031541"/>
    <lineage>
        <taxon>Bacteria</taxon>
        <taxon>Pseudomonadati</taxon>
        <taxon>Pseudomonadota</taxon>
        <taxon>Alphaproteobacteria</taxon>
        <taxon>Rhodobacterales</taxon>
        <taxon>Roseobacteraceae</taxon>
        <taxon>Tropicimonas</taxon>
    </lineage>
</organism>
<accession>A0A239MFX8</accession>
<keyword evidence="1" id="KW-1133">Transmembrane helix</keyword>